<evidence type="ECO:0000256" key="1">
    <source>
        <dbReference type="ARBA" id="ARBA00000900"/>
    </source>
</evidence>
<comment type="subcellular location">
    <subcellularLocation>
        <location evidence="2">Membrane</location>
        <topology evidence="2">Multi-pass membrane protein</topology>
    </subcellularLocation>
</comment>
<name>A0ABD5ZSX3_9EURY</name>
<proteinExistence type="predicted"/>
<evidence type="ECO:0000256" key="2">
    <source>
        <dbReference type="ARBA" id="ARBA00004141"/>
    </source>
</evidence>
<evidence type="ECO:0000256" key="3">
    <source>
        <dbReference type="ARBA" id="ARBA00012483"/>
    </source>
</evidence>
<evidence type="ECO:0000313" key="15">
    <source>
        <dbReference type="Proteomes" id="UP001596398"/>
    </source>
</evidence>
<dbReference type="EMBL" id="JBHTAP010000001">
    <property type="protein sequence ID" value="MFC7236475.1"/>
    <property type="molecule type" value="Genomic_DNA"/>
</dbReference>
<dbReference type="InterPro" id="IPR022170">
    <property type="entry name" value="MUL1-like"/>
</dbReference>
<keyword evidence="7" id="KW-0863">Zinc-finger</keyword>
<keyword evidence="6" id="KW-0479">Metal-binding</keyword>
<dbReference type="Pfam" id="PF12483">
    <property type="entry name" value="GIDE"/>
    <property type="match status" value="1"/>
</dbReference>
<comment type="caution">
    <text evidence="14">The sequence shown here is derived from an EMBL/GenBank/DDBJ whole genome shotgun (WGS) entry which is preliminary data.</text>
</comment>
<evidence type="ECO:0000256" key="8">
    <source>
        <dbReference type="ARBA" id="ARBA00022786"/>
    </source>
</evidence>
<dbReference type="EC" id="2.3.2.27" evidence="3"/>
<evidence type="ECO:0000313" key="14">
    <source>
        <dbReference type="EMBL" id="MFC7236475.1"/>
    </source>
</evidence>
<evidence type="ECO:0000256" key="9">
    <source>
        <dbReference type="ARBA" id="ARBA00022833"/>
    </source>
</evidence>
<comment type="catalytic activity">
    <reaction evidence="1">
        <text>S-ubiquitinyl-[E2 ubiquitin-conjugating enzyme]-L-cysteine + [acceptor protein]-L-lysine = [E2 ubiquitin-conjugating enzyme]-L-cysteine + N(6)-ubiquitinyl-[acceptor protein]-L-lysine.</text>
        <dbReference type="EC" id="2.3.2.27"/>
    </reaction>
</comment>
<gene>
    <name evidence="14" type="ORF">ACFQJ4_14265</name>
</gene>
<keyword evidence="15" id="KW-1185">Reference proteome</keyword>
<dbReference type="RefSeq" id="WP_276234631.1">
    <property type="nucleotide sequence ID" value="NZ_CP119802.1"/>
</dbReference>
<reference evidence="14 15" key="1">
    <citation type="journal article" date="2019" name="Int. J. Syst. Evol. Microbiol.">
        <title>The Global Catalogue of Microorganisms (GCM) 10K type strain sequencing project: providing services to taxonomists for standard genome sequencing and annotation.</title>
        <authorList>
            <consortium name="The Broad Institute Genomics Platform"/>
            <consortium name="The Broad Institute Genome Sequencing Center for Infectious Disease"/>
            <person name="Wu L."/>
            <person name="Ma J."/>
        </authorList>
    </citation>
    <scope>NUCLEOTIDE SEQUENCE [LARGE SCALE GENOMIC DNA]</scope>
    <source>
        <strain evidence="14 15">DT85</strain>
    </source>
</reference>
<dbReference type="AlphaFoldDB" id="A0ABD5ZSX3"/>
<dbReference type="GO" id="GO:0008270">
    <property type="term" value="F:zinc ion binding"/>
    <property type="evidence" value="ECO:0007669"/>
    <property type="project" value="UniProtKB-KW"/>
</dbReference>
<evidence type="ECO:0000256" key="6">
    <source>
        <dbReference type="ARBA" id="ARBA00022723"/>
    </source>
</evidence>
<feature type="transmembrane region" description="Helical" evidence="12">
    <location>
        <begin position="241"/>
        <end position="268"/>
    </location>
</feature>
<evidence type="ECO:0000256" key="12">
    <source>
        <dbReference type="SAM" id="Phobius"/>
    </source>
</evidence>
<evidence type="ECO:0000256" key="11">
    <source>
        <dbReference type="ARBA" id="ARBA00023136"/>
    </source>
</evidence>
<feature type="domain" description="E3 Ubiquitin ligase MUL1-like" evidence="13">
    <location>
        <begin position="84"/>
        <end position="253"/>
    </location>
</feature>
<dbReference type="GO" id="GO:0016020">
    <property type="term" value="C:membrane"/>
    <property type="evidence" value="ECO:0007669"/>
    <property type="project" value="UniProtKB-SubCell"/>
</dbReference>
<evidence type="ECO:0000256" key="4">
    <source>
        <dbReference type="ARBA" id="ARBA00022679"/>
    </source>
</evidence>
<accession>A0ABD5ZSX3</accession>
<dbReference type="Proteomes" id="UP001596398">
    <property type="component" value="Unassembled WGS sequence"/>
</dbReference>
<evidence type="ECO:0000256" key="5">
    <source>
        <dbReference type="ARBA" id="ARBA00022692"/>
    </source>
</evidence>
<evidence type="ECO:0000256" key="7">
    <source>
        <dbReference type="ARBA" id="ARBA00022771"/>
    </source>
</evidence>
<keyword evidence="10 12" id="KW-1133">Transmembrane helix</keyword>
<keyword evidence="11 12" id="KW-0472">Membrane</keyword>
<sequence length="269" mass="28799">MVSVVPLLAGVLFLAVGGYGVYRGRRMRAETALMEATETTDALAVTPGPVELVGRAEPTDDGPLPAPFTDEDALAAWWEIEEWEESGKHSSWRTEGTGTYATEFVLDDGTDRVVVRPDGANLEFDPDTAWVREIGVDDPLPEPVERFLAMDSTPGGPREAFIKALDWGQQVGDRKYRQKLIRPGDEVYVLGTATRVGAEEFGGNDFEVVAAADDGHRDAERFIVSNRSEAELVDARSNGTLYLAGGALLALVGAALLVAGLAPGLLAAL</sequence>
<protein>
    <recommendedName>
        <fullName evidence="3">RING-type E3 ubiquitin transferase</fullName>
        <ecNumber evidence="3">2.3.2.27</ecNumber>
    </recommendedName>
</protein>
<evidence type="ECO:0000256" key="10">
    <source>
        <dbReference type="ARBA" id="ARBA00022989"/>
    </source>
</evidence>
<dbReference type="GO" id="GO:0061630">
    <property type="term" value="F:ubiquitin protein ligase activity"/>
    <property type="evidence" value="ECO:0007669"/>
    <property type="project" value="UniProtKB-EC"/>
</dbReference>
<keyword evidence="4" id="KW-0808">Transferase</keyword>
<evidence type="ECO:0000259" key="13">
    <source>
        <dbReference type="Pfam" id="PF12483"/>
    </source>
</evidence>
<keyword evidence="9" id="KW-0862">Zinc</keyword>
<keyword evidence="5 12" id="KW-0812">Transmembrane</keyword>
<dbReference type="GeneID" id="79268198"/>
<keyword evidence="8" id="KW-0833">Ubl conjugation pathway</keyword>
<organism evidence="14 15">
    <name type="scientific">Halosegnis marinus</name>
    <dbReference type="NCBI Taxonomy" id="3034023"/>
    <lineage>
        <taxon>Archaea</taxon>
        <taxon>Methanobacteriati</taxon>
        <taxon>Methanobacteriota</taxon>
        <taxon>Stenosarchaea group</taxon>
        <taxon>Halobacteria</taxon>
        <taxon>Halobacteriales</taxon>
        <taxon>Natronomonadaceae</taxon>
        <taxon>Halosegnis</taxon>
    </lineage>
</organism>